<name>A0AA37NXX4_9BACT</name>
<organism evidence="1 2">
    <name type="scientific">Parabacteroides merdae</name>
    <dbReference type="NCBI Taxonomy" id="46503"/>
    <lineage>
        <taxon>Bacteria</taxon>
        <taxon>Pseudomonadati</taxon>
        <taxon>Bacteroidota</taxon>
        <taxon>Bacteroidia</taxon>
        <taxon>Bacteroidales</taxon>
        <taxon>Tannerellaceae</taxon>
        <taxon>Parabacteroides</taxon>
    </lineage>
</organism>
<dbReference type="GeneID" id="49205334"/>
<sequence length="104" mass="12024">MTINERFAEILKTKNISVKEASVLIRKSEVYVRKLMRAGESFGIEPVLLILNSIEDINPDWLLREKGSMFRSQYNTEEPAPITSERLLSIIESQQRTIENLSKK</sequence>
<accession>A0AA37NXX4</accession>
<protein>
    <submittedName>
        <fullName evidence="1">Uncharacterized protein</fullName>
    </submittedName>
</protein>
<gene>
    <name evidence="1" type="ORF">CE91St3_13270</name>
</gene>
<proteinExistence type="predicted"/>
<dbReference type="EMBL" id="BQNZ01000001">
    <property type="protein sequence ID" value="GKH71464.1"/>
    <property type="molecule type" value="Genomic_DNA"/>
</dbReference>
<evidence type="ECO:0000313" key="1">
    <source>
        <dbReference type="EMBL" id="GKH71464.1"/>
    </source>
</evidence>
<reference evidence="1" key="1">
    <citation type="submission" date="2022-01" db="EMBL/GenBank/DDBJ databases">
        <title>Novel bile acid biosynthetic pathways are enriched in the microbiome of centenarians.</title>
        <authorList>
            <person name="Sato Y."/>
            <person name="Atarashi K."/>
            <person name="Plichta R.D."/>
            <person name="Arai Y."/>
            <person name="Sasajima S."/>
            <person name="Kearney M.S."/>
            <person name="Suda W."/>
            <person name="Takeshita K."/>
            <person name="Sasaki T."/>
            <person name="Okamoto S."/>
            <person name="Skelly N.A."/>
            <person name="Okamura Y."/>
            <person name="Vlamakis H."/>
            <person name="Li Y."/>
            <person name="Tanoue T."/>
            <person name="Takei H."/>
            <person name="Nittono H."/>
            <person name="Narushima S."/>
            <person name="Irie J."/>
            <person name="Itoh H."/>
            <person name="Moriya K."/>
            <person name="Sugiura Y."/>
            <person name="Suematsu M."/>
            <person name="Moritoki N."/>
            <person name="Shibata S."/>
            <person name="Littman R.D."/>
            <person name="Fischbach A.M."/>
            <person name="Uwamino Y."/>
            <person name="Inoue T."/>
            <person name="Honda A."/>
            <person name="Hattori M."/>
            <person name="Murai T."/>
            <person name="Xavier J.R."/>
            <person name="Hirose N."/>
            <person name="Honda K."/>
        </authorList>
    </citation>
    <scope>NUCLEOTIDE SEQUENCE</scope>
    <source>
        <strain evidence="1">CE91-St3</strain>
    </source>
</reference>
<dbReference type="Proteomes" id="UP001055114">
    <property type="component" value="Unassembled WGS sequence"/>
</dbReference>
<comment type="caution">
    <text evidence="1">The sequence shown here is derived from an EMBL/GenBank/DDBJ whole genome shotgun (WGS) entry which is preliminary data.</text>
</comment>
<dbReference type="RefSeq" id="WP_005638529.1">
    <property type="nucleotide sequence ID" value="NZ_BAABYG010000001.1"/>
</dbReference>
<evidence type="ECO:0000313" key="2">
    <source>
        <dbReference type="Proteomes" id="UP001055114"/>
    </source>
</evidence>
<dbReference type="AlphaFoldDB" id="A0AA37NXX4"/>